<organism evidence="2 3">
    <name type="scientific">Candidatus Mesenet longicola</name>
    <dbReference type="NCBI Taxonomy" id="1892558"/>
    <lineage>
        <taxon>Bacteria</taxon>
        <taxon>Pseudomonadati</taxon>
        <taxon>Pseudomonadota</taxon>
        <taxon>Alphaproteobacteria</taxon>
        <taxon>Rickettsiales</taxon>
        <taxon>Anaplasmataceae</taxon>
        <taxon>Candidatus Mesenet</taxon>
    </lineage>
</organism>
<feature type="transmembrane region" description="Helical" evidence="1">
    <location>
        <begin position="62"/>
        <end position="85"/>
    </location>
</feature>
<comment type="caution">
    <text evidence="2">The sequence shown here is derived from an EMBL/GenBank/DDBJ whole genome shotgun (WGS) entry which is preliminary data.</text>
</comment>
<proteinExistence type="predicted"/>
<name>A0A8J3HTB0_9RICK</name>
<dbReference type="Proteomes" id="UP000637906">
    <property type="component" value="Unassembled WGS sequence"/>
</dbReference>
<keyword evidence="1" id="KW-0472">Membrane</keyword>
<evidence type="ECO:0000313" key="2">
    <source>
        <dbReference type="EMBL" id="GHM59873.1"/>
    </source>
</evidence>
<keyword evidence="3" id="KW-1185">Reference proteome</keyword>
<evidence type="ECO:0000313" key="3">
    <source>
        <dbReference type="Proteomes" id="UP000637906"/>
    </source>
</evidence>
<gene>
    <name evidence="2" type="ORF">sL5_08660</name>
</gene>
<keyword evidence="1" id="KW-0812">Transmembrane</keyword>
<dbReference type="EMBL" id="BNGU01000042">
    <property type="protein sequence ID" value="GHM59873.1"/>
    <property type="molecule type" value="Genomic_DNA"/>
</dbReference>
<sequence>MAIGCKLFDNTNQCIKSMDNDTYDAILNAIKTSENKNSECQKYAKSIIESNLLKETLDKCKIGFALSILFSLASVVGVCLSQNYTEDGSRIGMSILSVLLLATFVTTSICSFMGTINYRDISPRPSEEKINIVAAELEYIVNQSLETSKEKS</sequence>
<reference evidence="2 3" key="1">
    <citation type="journal article" date="2021" name="Microb. Ecol.">
        <title>Candidatus Mesenet longicola: Novel Endosymbionts of Brontispa longissima that Induce Cytoplasmic Incompatibility.</title>
        <authorList>
            <person name="Takano S."/>
            <person name="Gotoh Y."/>
            <person name="Hayashi T."/>
        </authorList>
    </citation>
    <scope>NUCLEOTIDE SEQUENCE [LARGE SCALE GENOMIC DNA]</scope>
    <source>
        <strain evidence="2">L5</strain>
    </source>
</reference>
<dbReference type="AlphaFoldDB" id="A0A8J3HTB0"/>
<keyword evidence="1" id="KW-1133">Transmembrane helix</keyword>
<evidence type="ECO:0000256" key="1">
    <source>
        <dbReference type="SAM" id="Phobius"/>
    </source>
</evidence>
<feature type="transmembrane region" description="Helical" evidence="1">
    <location>
        <begin position="91"/>
        <end position="116"/>
    </location>
</feature>
<accession>A0A8J3HTB0</accession>
<protein>
    <submittedName>
        <fullName evidence="2">Uncharacterized protein</fullName>
    </submittedName>
</protein>